<feature type="region of interest" description="Disordered" evidence="1">
    <location>
        <begin position="1"/>
        <end position="309"/>
    </location>
</feature>
<feature type="compositionally biased region" description="Basic and acidic residues" evidence="1">
    <location>
        <begin position="704"/>
        <end position="713"/>
    </location>
</feature>
<feature type="compositionally biased region" description="Polar residues" evidence="1">
    <location>
        <begin position="714"/>
        <end position="724"/>
    </location>
</feature>
<feature type="non-terminal residue" evidence="3">
    <location>
        <position position="894"/>
    </location>
</feature>
<feature type="compositionally biased region" description="Basic and acidic residues" evidence="1">
    <location>
        <begin position="83"/>
        <end position="92"/>
    </location>
</feature>
<feature type="compositionally biased region" description="Polar residues" evidence="1">
    <location>
        <begin position="118"/>
        <end position="135"/>
    </location>
</feature>
<proteinExistence type="predicted"/>
<dbReference type="Proteomes" id="UP000499080">
    <property type="component" value="Unassembled WGS sequence"/>
</dbReference>
<dbReference type="EMBL" id="BGPR01047092">
    <property type="protein sequence ID" value="GBO24097.1"/>
    <property type="molecule type" value="Genomic_DNA"/>
</dbReference>
<feature type="compositionally biased region" description="Basic and acidic residues" evidence="1">
    <location>
        <begin position="727"/>
        <end position="751"/>
    </location>
</feature>
<evidence type="ECO:0000256" key="1">
    <source>
        <dbReference type="SAM" id="MobiDB-lite"/>
    </source>
</evidence>
<feature type="compositionally biased region" description="Basic and acidic residues" evidence="1">
    <location>
        <begin position="8"/>
        <end position="26"/>
    </location>
</feature>
<feature type="compositionally biased region" description="Basic and acidic residues" evidence="1">
    <location>
        <begin position="105"/>
        <end position="116"/>
    </location>
</feature>
<feature type="compositionally biased region" description="Basic and acidic residues" evidence="1">
    <location>
        <begin position="157"/>
        <end position="167"/>
    </location>
</feature>
<evidence type="ECO:0000313" key="4">
    <source>
        <dbReference type="Proteomes" id="UP000499080"/>
    </source>
</evidence>
<protein>
    <submittedName>
        <fullName evidence="3">Uncharacterized protein</fullName>
    </submittedName>
</protein>
<feature type="compositionally biased region" description="Basic and acidic residues" evidence="1">
    <location>
        <begin position="760"/>
        <end position="770"/>
    </location>
</feature>
<feature type="compositionally biased region" description="Basic and acidic residues" evidence="1">
    <location>
        <begin position="136"/>
        <end position="150"/>
    </location>
</feature>
<feature type="compositionally biased region" description="Polar residues" evidence="1">
    <location>
        <begin position="608"/>
        <end position="617"/>
    </location>
</feature>
<feature type="compositionally biased region" description="Basic and acidic residues" evidence="1">
    <location>
        <begin position="405"/>
        <end position="423"/>
    </location>
</feature>
<feature type="compositionally biased region" description="Polar residues" evidence="1">
    <location>
        <begin position="674"/>
        <end position="686"/>
    </location>
</feature>
<feature type="compositionally biased region" description="Basic and acidic residues" evidence="1">
    <location>
        <begin position="284"/>
        <end position="299"/>
    </location>
</feature>
<gene>
    <name evidence="3" type="ORF">AVEN_267236_1</name>
</gene>
<feature type="compositionally biased region" description="Basic and acidic residues" evidence="1">
    <location>
        <begin position="445"/>
        <end position="514"/>
    </location>
</feature>
<feature type="compositionally biased region" description="Basic and acidic residues" evidence="1">
    <location>
        <begin position="174"/>
        <end position="183"/>
    </location>
</feature>
<feature type="compositionally biased region" description="Basic and acidic residues" evidence="1">
    <location>
        <begin position="230"/>
        <end position="274"/>
    </location>
</feature>
<keyword evidence="2" id="KW-0472">Membrane</keyword>
<accession>A0A4Y2VK11</accession>
<keyword evidence="2" id="KW-0812">Transmembrane</keyword>
<feature type="compositionally biased region" description="Basic and acidic residues" evidence="1">
    <location>
        <begin position="193"/>
        <end position="208"/>
    </location>
</feature>
<organism evidence="3 4">
    <name type="scientific">Araneus ventricosus</name>
    <name type="common">Orbweaver spider</name>
    <name type="synonym">Epeira ventricosa</name>
    <dbReference type="NCBI Taxonomy" id="182803"/>
    <lineage>
        <taxon>Eukaryota</taxon>
        <taxon>Metazoa</taxon>
        <taxon>Ecdysozoa</taxon>
        <taxon>Arthropoda</taxon>
        <taxon>Chelicerata</taxon>
        <taxon>Arachnida</taxon>
        <taxon>Araneae</taxon>
        <taxon>Araneomorphae</taxon>
        <taxon>Entelegynae</taxon>
        <taxon>Araneoidea</taxon>
        <taxon>Araneidae</taxon>
        <taxon>Araneus</taxon>
    </lineage>
</organism>
<feature type="compositionally biased region" description="Basic and acidic residues" evidence="1">
    <location>
        <begin position="48"/>
        <end position="71"/>
    </location>
</feature>
<feature type="compositionally biased region" description="Polar residues" evidence="1">
    <location>
        <begin position="426"/>
        <end position="439"/>
    </location>
</feature>
<name>A0A4Y2VK11_ARAVE</name>
<evidence type="ECO:0000256" key="2">
    <source>
        <dbReference type="SAM" id="Phobius"/>
    </source>
</evidence>
<feature type="region of interest" description="Disordered" evidence="1">
    <location>
        <begin position="672"/>
        <end position="770"/>
    </location>
</feature>
<keyword evidence="2" id="KW-1133">Transmembrane helix</keyword>
<feature type="compositionally biased region" description="Basic and acidic residues" evidence="1">
    <location>
        <begin position="355"/>
        <end position="396"/>
    </location>
</feature>
<keyword evidence="4" id="KW-1185">Reference proteome</keyword>
<reference evidence="3 4" key="1">
    <citation type="journal article" date="2019" name="Sci. Rep.">
        <title>Orb-weaving spider Araneus ventricosus genome elucidates the spidroin gene catalogue.</title>
        <authorList>
            <person name="Kono N."/>
            <person name="Nakamura H."/>
            <person name="Ohtoshi R."/>
            <person name="Moran D.A.P."/>
            <person name="Shinohara A."/>
            <person name="Yoshida Y."/>
            <person name="Fujiwara M."/>
            <person name="Mori M."/>
            <person name="Tomita M."/>
            <person name="Arakawa K."/>
        </authorList>
    </citation>
    <scope>NUCLEOTIDE SEQUENCE [LARGE SCALE GENOMIC DNA]</scope>
</reference>
<feature type="transmembrane region" description="Helical" evidence="2">
    <location>
        <begin position="794"/>
        <end position="821"/>
    </location>
</feature>
<feature type="compositionally biased region" description="Basic and acidic residues" evidence="1">
    <location>
        <begin position="587"/>
        <end position="605"/>
    </location>
</feature>
<sequence length="894" mass="100269">MIDTGSATKDETTESENKPIEDDTKDVAPSSQVVEDIRQASETETELDERKEILSKEESSKDLNEEIDKIENSNGVKSDEEDASTKEERSDMIDTGSATTDEASESEKKPMQDDTKFVSPSSELVLENSLQASTESKVDERKEIGTKEESTNYLNEGIDKIETSDEMKSDEEDSSTKEERSDMNDTGSATKVETSESEKKPMQDETKHVARSSQIVEGIRQASETETEFDERKEIGTNEENYKDLNEEIDKIETSNEVKSDEEDASTKEERSDLIDTGSATKDVTSESEKKPLQDDSKHVSTSSQVVEDIRQTFETETEISGSEIKPIGDDTKVVVPLSQVFQENSLETDTGIDFDERKELGTKEGSSKVLNEDKIETSKESKSDGVDASNKEKRTNLIYTASATKDKTSKREKKPIEDDTKDVAPSSQVVEDISQASETETELDERKEIGTTEESTKDLNKEIDKIETSNEVKSDEEDASTKEEGSDKIDTGSATKDEASESEKKPMQDDTKHVAPFSHVVADISQASETETELYERKEIGTKEESTKDLNEEIDKIETSNEVKSDEEYASTKEERSDLIDTGSATKDETSECEVKPNKVDTKYVDPSSQVIQENSLETDTEINVDERKELGTKTESLKVLNEYKIETSNEEKSDGEVCLTKEERNNLIGIVSATTDETSESQMKPTEDDTKYVASSYQEFPSSKEEGRKGSTEATQDGTFSSELKPVDDEKKLTIPGKENDIHERKELDNENESAQESNKELENIGIRTEDAVQRSDEERSFVKEEKIKKGWTLHLLSFSFSSFYIIFFFILFAVLLFYKSGWYEKSSSAISNIHTEKLFNPNTIKSSDGTDSAAEFINEIETKDDSFISNLIEKNDPVVAHLFESFNYTDS</sequence>
<dbReference type="AlphaFoldDB" id="A0A4Y2VK11"/>
<feature type="compositionally biased region" description="Basic and acidic residues" evidence="1">
    <location>
        <begin position="535"/>
        <end position="580"/>
    </location>
</feature>
<comment type="caution">
    <text evidence="3">The sequence shown here is derived from an EMBL/GenBank/DDBJ whole genome shotgun (WGS) entry which is preliminary data.</text>
</comment>
<feature type="region of interest" description="Disordered" evidence="1">
    <location>
        <begin position="345"/>
        <end position="619"/>
    </location>
</feature>
<evidence type="ECO:0000313" key="3">
    <source>
        <dbReference type="EMBL" id="GBO24097.1"/>
    </source>
</evidence>